<feature type="transmembrane region" description="Helical" evidence="1">
    <location>
        <begin position="266"/>
        <end position="288"/>
    </location>
</feature>
<evidence type="ECO:0000259" key="3">
    <source>
        <dbReference type="Pfam" id="PF19124"/>
    </source>
</evidence>
<dbReference type="AlphaFoldDB" id="A0A927MXQ7"/>
<feature type="transmembrane region" description="Helical" evidence="1">
    <location>
        <begin position="141"/>
        <end position="165"/>
    </location>
</feature>
<dbReference type="InterPro" id="IPR043831">
    <property type="entry name" value="DUF5808"/>
</dbReference>
<keyword evidence="1" id="KW-1133">Transmembrane helix</keyword>
<sequence length="375" mass="40360">MILAVATSLTPVVVVTGSAWLMPSIQRPDLPFGVRVPADRVGDDAIVEANRTFRHRMLVSGMLVLLASVVLSSVFDGGSPAAAVPVGIAPILPLVLAVVVFYLRARASILRAKAEQRWYDNVRQRVTVDTSLRTTPEHFPWVWTLLSVAVVLATLVAGIAMYPSMPARVPWHSNGTTVDAWRDKSPWVVGMPVVLEALLTVLIIGLLVWSFRSRADLEPSAPQRSAQQHRMFLRRIGRALLVLIACANASILLGMIPMWQGQTPQGWTVLGLVLLPLIGTAYVVGVSVRTGQGGTRIATTDGAEPERPGTAHTDDDRYWRLAGTLYINRDDPAILVQKRVGIGWTFNLGNPTSIAVAVVAVVGTVAVTLLAAVSG</sequence>
<feature type="transmembrane region" description="Helical" evidence="1">
    <location>
        <begin position="185"/>
        <end position="209"/>
    </location>
</feature>
<name>A0A927MXQ7_9ACTN</name>
<evidence type="ECO:0000313" key="4">
    <source>
        <dbReference type="EMBL" id="MBE1607223.1"/>
    </source>
</evidence>
<feature type="transmembrane region" description="Helical" evidence="1">
    <location>
        <begin position="57"/>
        <end position="75"/>
    </location>
</feature>
<feature type="transmembrane region" description="Helical" evidence="1">
    <location>
        <begin position="354"/>
        <end position="373"/>
    </location>
</feature>
<keyword evidence="1" id="KW-0472">Membrane</keyword>
<evidence type="ECO:0000313" key="5">
    <source>
        <dbReference type="Proteomes" id="UP000638648"/>
    </source>
</evidence>
<protein>
    <submittedName>
        <fullName evidence="4">Membrane protein</fullName>
    </submittedName>
</protein>
<dbReference type="InterPro" id="IPR012867">
    <property type="entry name" value="DUF1648"/>
</dbReference>
<reference evidence="4" key="1">
    <citation type="submission" date="2020-10" db="EMBL/GenBank/DDBJ databases">
        <title>Sequencing the genomes of 1000 actinobacteria strains.</title>
        <authorList>
            <person name="Klenk H.-P."/>
        </authorList>
    </citation>
    <scope>NUCLEOTIDE SEQUENCE</scope>
    <source>
        <strain evidence="4">DSM 45354</strain>
    </source>
</reference>
<dbReference type="GO" id="GO:0009636">
    <property type="term" value="P:response to toxic substance"/>
    <property type="evidence" value="ECO:0007669"/>
    <property type="project" value="TreeGrafter"/>
</dbReference>
<gene>
    <name evidence="4" type="ORF">HEB94_004071</name>
</gene>
<dbReference type="PANTHER" id="PTHR37810:SF5">
    <property type="entry name" value="IMMUNITY PROTEIN SDPI"/>
    <property type="match status" value="1"/>
</dbReference>
<feature type="transmembrane region" description="Helical" evidence="1">
    <location>
        <begin position="81"/>
        <end position="103"/>
    </location>
</feature>
<evidence type="ECO:0000256" key="1">
    <source>
        <dbReference type="SAM" id="Phobius"/>
    </source>
</evidence>
<dbReference type="Pfam" id="PF19124">
    <property type="entry name" value="DUF5808"/>
    <property type="match status" value="1"/>
</dbReference>
<organism evidence="4 5">
    <name type="scientific">Actinopolymorpha pittospori</name>
    <dbReference type="NCBI Taxonomy" id="648752"/>
    <lineage>
        <taxon>Bacteria</taxon>
        <taxon>Bacillati</taxon>
        <taxon>Actinomycetota</taxon>
        <taxon>Actinomycetes</taxon>
        <taxon>Propionibacteriales</taxon>
        <taxon>Actinopolymorphaceae</taxon>
        <taxon>Actinopolymorpha</taxon>
    </lineage>
</organism>
<dbReference type="Pfam" id="PF07853">
    <property type="entry name" value="DUF1648"/>
    <property type="match status" value="1"/>
</dbReference>
<feature type="domain" description="DUF1648" evidence="2">
    <location>
        <begin position="150"/>
        <end position="194"/>
    </location>
</feature>
<dbReference type="RefSeq" id="WP_192751202.1">
    <property type="nucleotide sequence ID" value="NZ_BAABJL010000158.1"/>
</dbReference>
<comment type="caution">
    <text evidence="4">The sequence shown here is derived from an EMBL/GenBank/DDBJ whole genome shotgun (WGS) entry which is preliminary data.</text>
</comment>
<keyword evidence="1" id="KW-0812">Transmembrane</keyword>
<dbReference type="Proteomes" id="UP000638648">
    <property type="component" value="Unassembled WGS sequence"/>
</dbReference>
<keyword evidence="5" id="KW-1185">Reference proteome</keyword>
<dbReference type="PANTHER" id="PTHR37810">
    <property type="entry name" value="IMMUNITY PROTEIN SDPI"/>
    <property type="match status" value="1"/>
</dbReference>
<proteinExistence type="predicted"/>
<feature type="transmembrane region" description="Helical" evidence="1">
    <location>
        <begin position="239"/>
        <end position="260"/>
    </location>
</feature>
<evidence type="ECO:0000259" key="2">
    <source>
        <dbReference type="Pfam" id="PF07853"/>
    </source>
</evidence>
<accession>A0A927MXQ7</accession>
<feature type="domain" description="DUF5808" evidence="3">
    <location>
        <begin position="329"/>
        <end position="353"/>
    </location>
</feature>
<dbReference type="EMBL" id="JADBEM010000001">
    <property type="protein sequence ID" value="MBE1607223.1"/>
    <property type="molecule type" value="Genomic_DNA"/>
</dbReference>